<dbReference type="PROSITE" id="PS00018">
    <property type="entry name" value="EF_HAND_1"/>
    <property type="match status" value="1"/>
</dbReference>
<feature type="region of interest" description="Disordered" evidence="2">
    <location>
        <begin position="1"/>
        <end position="69"/>
    </location>
</feature>
<dbReference type="AlphaFoldDB" id="W4GKB8"/>
<evidence type="ECO:0000256" key="2">
    <source>
        <dbReference type="SAM" id="MobiDB-lite"/>
    </source>
</evidence>
<dbReference type="InterPro" id="IPR011992">
    <property type="entry name" value="EF-hand-dom_pair"/>
</dbReference>
<dbReference type="SMART" id="SM00054">
    <property type="entry name" value="EFh"/>
    <property type="match status" value="2"/>
</dbReference>
<proteinExistence type="predicted"/>
<feature type="compositionally biased region" description="Polar residues" evidence="2">
    <location>
        <begin position="358"/>
        <end position="372"/>
    </location>
</feature>
<dbReference type="EMBL" id="KI913126">
    <property type="protein sequence ID" value="ETV80130.1"/>
    <property type="molecule type" value="Genomic_DNA"/>
</dbReference>
<accession>W4GKB8</accession>
<feature type="compositionally biased region" description="Basic and acidic residues" evidence="2">
    <location>
        <begin position="8"/>
        <end position="20"/>
    </location>
</feature>
<dbReference type="PROSITE" id="PS50222">
    <property type="entry name" value="EF_HAND_2"/>
    <property type="match status" value="2"/>
</dbReference>
<dbReference type="VEuPathDB" id="FungiDB:H257_06512"/>
<evidence type="ECO:0000256" key="1">
    <source>
        <dbReference type="ARBA" id="ARBA00022837"/>
    </source>
</evidence>
<feature type="region of interest" description="Disordered" evidence="2">
    <location>
        <begin position="199"/>
        <end position="227"/>
    </location>
</feature>
<dbReference type="GO" id="GO:0005509">
    <property type="term" value="F:calcium ion binding"/>
    <property type="evidence" value="ECO:0007669"/>
    <property type="project" value="InterPro"/>
</dbReference>
<dbReference type="Gene3D" id="1.10.238.10">
    <property type="entry name" value="EF-hand"/>
    <property type="match status" value="1"/>
</dbReference>
<feature type="compositionally biased region" description="Polar residues" evidence="2">
    <location>
        <begin position="203"/>
        <end position="220"/>
    </location>
</feature>
<name>W4GKB8_APHAT</name>
<keyword evidence="1" id="KW-0106">Calcium</keyword>
<feature type="domain" description="EF-hand" evidence="3">
    <location>
        <begin position="134"/>
        <end position="169"/>
    </location>
</feature>
<dbReference type="RefSeq" id="XP_009830054.1">
    <property type="nucleotide sequence ID" value="XM_009831752.1"/>
</dbReference>
<dbReference type="SUPFAM" id="SSF47473">
    <property type="entry name" value="EF-hand"/>
    <property type="match status" value="1"/>
</dbReference>
<feature type="compositionally biased region" description="Basic and acidic residues" evidence="2">
    <location>
        <begin position="30"/>
        <end position="47"/>
    </location>
</feature>
<protein>
    <recommendedName>
        <fullName evidence="3">EF-hand domain-containing protein</fullName>
    </recommendedName>
</protein>
<evidence type="ECO:0000259" key="3">
    <source>
        <dbReference type="PROSITE" id="PS50222"/>
    </source>
</evidence>
<dbReference type="InterPro" id="IPR018247">
    <property type="entry name" value="EF_Hand_1_Ca_BS"/>
</dbReference>
<feature type="domain" description="EF-hand" evidence="3">
    <location>
        <begin position="68"/>
        <end position="103"/>
    </location>
</feature>
<dbReference type="OrthoDB" id="186625at2759"/>
<reference evidence="4" key="1">
    <citation type="submission" date="2013-12" db="EMBL/GenBank/DDBJ databases">
        <title>The Genome Sequence of Aphanomyces astaci APO3.</title>
        <authorList>
            <consortium name="The Broad Institute Genomics Platform"/>
            <person name="Russ C."/>
            <person name="Tyler B."/>
            <person name="van West P."/>
            <person name="Dieguez-Uribeondo J."/>
            <person name="Young S.K."/>
            <person name="Zeng Q."/>
            <person name="Gargeya S."/>
            <person name="Fitzgerald M."/>
            <person name="Abouelleil A."/>
            <person name="Alvarado L."/>
            <person name="Chapman S.B."/>
            <person name="Gainer-Dewar J."/>
            <person name="Goldberg J."/>
            <person name="Griggs A."/>
            <person name="Gujja S."/>
            <person name="Hansen M."/>
            <person name="Howarth C."/>
            <person name="Imamovic A."/>
            <person name="Ireland A."/>
            <person name="Larimer J."/>
            <person name="McCowan C."/>
            <person name="Murphy C."/>
            <person name="Pearson M."/>
            <person name="Poon T.W."/>
            <person name="Priest M."/>
            <person name="Roberts A."/>
            <person name="Saif S."/>
            <person name="Shea T."/>
            <person name="Sykes S."/>
            <person name="Wortman J."/>
            <person name="Nusbaum C."/>
            <person name="Birren B."/>
        </authorList>
    </citation>
    <scope>NUCLEOTIDE SEQUENCE [LARGE SCALE GENOMIC DNA]</scope>
    <source>
        <strain evidence="4">APO3</strain>
    </source>
</reference>
<gene>
    <name evidence="4" type="ORF">H257_06512</name>
</gene>
<evidence type="ECO:0000313" key="4">
    <source>
        <dbReference type="EMBL" id="ETV80130.1"/>
    </source>
</evidence>
<dbReference type="GeneID" id="20808508"/>
<feature type="region of interest" description="Disordered" evidence="2">
    <location>
        <begin position="358"/>
        <end position="379"/>
    </location>
</feature>
<dbReference type="InterPro" id="IPR002048">
    <property type="entry name" value="EF_hand_dom"/>
</dbReference>
<sequence length="441" mass="51096">MSSKRSKKDGETKTEGDGDKKKSKSKKKEKAPSKEPKEPKEPKEKAPVVEPPTTTQAPPPPVIEQPEINDPDAIQLFRRYDREKANHVTRSDFLDLLRDYTTWYPGRKWNMPVMPCALTDAAGVPLGFERTSRNSEFEAGQLFERYDTNRSGTLELGEFQLFFRDFKKQLAPFVDEMLAAFHATPPLSRMGFDSAGLPRRHPPTNSFGEPTTTNPWQQRPPNHDSSQRVFDTRHLYESKLDQLHALSEKTLRHLQLQKLDHGQYPRHQAATATLPTWTRHAPPPSMMPHHHHNTSAPRWHDMDELERDLAFVDRIYTDTTKFMEQAHRVVSIEDMNAFLDEFPRMHGMVQQIAAKTYAQSPPVNSHQPTHSSSKNDVDRDKLVKVKDQMIWGLLQERNELRRQRDAIDAQFRHMTELSAQEMRKWAKLTDDMQAEIERLRG</sequence>
<organism evidence="4">
    <name type="scientific">Aphanomyces astaci</name>
    <name type="common">Crayfish plague agent</name>
    <dbReference type="NCBI Taxonomy" id="112090"/>
    <lineage>
        <taxon>Eukaryota</taxon>
        <taxon>Sar</taxon>
        <taxon>Stramenopiles</taxon>
        <taxon>Oomycota</taxon>
        <taxon>Saprolegniomycetes</taxon>
        <taxon>Saprolegniales</taxon>
        <taxon>Verrucalvaceae</taxon>
        <taxon>Aphanomyces</taxon>
    </lineage>
</organism>